<feature type="transmembrane region" description="Helical" evidence="1">
    <location>
        <begin position="21"/>
        <end position="40"/>
    </location>
</feature>
<proteinExistence type="predicted"/>
<feature type="transmembrane region" description="Helical" evidence="1">
    <location>
        <begin position="78"/>
        <end position="94"/>
    </location>
</feature>
<organism evidence="3 4">
    <name type="scientific">Candidatus Glassbacteria bacterium GWA2_58_10</name>
    <dbReference type="NCBI Taxonomy" id="1817865"/>
    <lineage>
        <taxon>Bacteria</taxon>
        <taxon>Candidatus Glassiibacteriota</taxon>
    </lineage>
</organism>
<feature type="transmembrane region" description="Helical" evidence="1">
    <location>
        <begin position="100"/>
        <end position="121"/>
    </location>
</feature>
<dbReference type="EMBL" id="MFIV01000216">
    <property type="protein sequence ID" value="OGF97686.1"/>
    <property type="molecule type" value="Genomic_DNA"/>
</dbReference>
<gene>
    <name evidence="3" type="ORF">A2Z86_09560</name>
</gene>
<evidence type="ECO:0000313" key="3">
    <source>
        <dbReference type="EMBL" id="OGF97686.1"/>
    </source>
</evidence>
<feature type="domain" description="DUF7670" evidence="2">
    <location>
        <begin position="11"/>
        <end position="123"/>
    </location>
</feature>
<feature type="transmembrane region" description="Helical" evidence="1">
    <location>
        <begin position="52"/>
        <end position="71"/>
    </location>
</feature>
<keyword evidence="1" id="KW-1133">Transmembrane helix</keyword>
<name>A0A1F5YCJ3_9BACT</name>
<evidence type="ECO:0000259" key="2">
    <source>
        <dbReference type="Pfam" id="PF24709"/>
    </source>
</evidence>
<keyword evidence="1" id="KW-0472">Membrane</keyword>
<sequence>MTTAAVKADSSARTIRWAARIWSLLSLGFLLLMFIGEGLGSASWAGLSRREIILMLFFPLGVSLGMLLAWLWEGLGGAFTLASLAAFYTVHYLSTGRFPGGPWFMIVAAPGFLFLLSRLLNAGRGRARGGRPVPRSAGRH</sequence>
<dbReference type="Proteomes" id="UP000176992">
    <property type="component" value="Unassembled WGS sequence"/>
</dbReference>
<accession>A0A1F5YCJ3</accession>
<reference evidence="3 4" key="1">
    <citation type="journal article" date="2016" name="Nat. Commun.">
        <title>Thousands of microbial genomes shed light on interconnected biogeochemical processes in an aquifer system.</title>
        <authorList>
            <person name="Anantharaman K."/>
            <person name="Brown C.T."/>
            <person name="Hug L.A."/>
            <person name="Sharon I."/>
            <person name="Castelle C.J."/>
            <person name="Probst A.J."/>
            <person name="Thomas B.C."/>
            <person name="Singh A."/>
            <person name="Wilkins M.J."/>
            <person name="Karaoz U."/>
            <person name="Brodie E.L."/>
            <person name="Williams K.H."/>
            <person name="Hubbard S.S."/>
            <person name="Banfield J.F."/>
        </authorList>
    </citation>
    <scope>NUCLEOTIDE SEQUENCE [LARGE SCALE GENOMIC DNA]</scope>
</reference>
<dbReference type="AlphaFoldDB" id="A0A1F5YCJ3"/>
<comment type="caution">
    <text evidence="3">The sequence shown here is derived from an EMBL/GenBank/DDBJ whole genome shotgun (WGS) entry which is preliminary data.</text>
</comment>
<dbReference type="Pfam" id="PF24709">
    <property type="entry name" value="DUF7670"/>
    <property type="match status" value="1"/>
</dbReference>
<keyword evidence="1" id="KW-0812">Transmembrane</keyword>
<evidence type="ECO:0000313" key="4">
    <source>
        <dbReference type="Proteomes" id="UP000176992"/>
    </source>
</evidence>
<evidence type="ECO:0000256" key="1">
    <source>
        <dbReference type="SAM" id="Phobius"/>
    </source>
</evidence>
<protein>
    <recommendedName>
        <fullName evidence="2">DUF7670 domain-containing protein</fullName>
    </recommendedName>
</protein>
<dbReference type="InterPro" id="IPR056087">
    <property type="entry name" value="DUF7670"/>
</dbReference>